<evidence type="ECO:0000313" key="2">
    <source>
        <dbReference type="Proteomes" id="UP000735302"/>
    </source>
</evidence>
<dbReference type="AlphaFoldDB" id="A0AAV3Y8T4"/>
<proteinExistence type="predicted"/>
<name>A0AAV3Y8T4_9GAST</name>
<gene>
    <name evidence="1" type="ORF">PoB_000497900</name>
</gene>
<accession>A0AAV3Y8T4</accession>
<dbReference type="EMBL" id="BLXT01000588">
    <property type="protein sequence ID" value="GFN78473.1"/>
    <property type="molecule type" value="Genomic_DNA"/>
</dbReference>
<sequence length="106" mass="11713">MYNGCQRLVHEYSLRGKNSSEFQGATCKASVMSDRVDGFRGCGWDLSSFASLPSNTRPMPGLDTFAAEVISFLGQDRLLTPPEVKRLASELQDRNWGAPESSQHES</sequence>
<reference evidence="1 2" key="1">
    <citation type="journal article" date="2021" name="Elife">
        <title>Chloroplast acquisition without the gene transfer in kleptoplastic sea slugs, Plakobranchus ocellatus.</title>
        <authorList>
            <person name="Maeda T."/>
            <person name="Takahashi S."/>
            <person name="Yoshida T."/>
            <person name="Shimamura S."/>
            <person name="Takaki Y."/>
            <person name="Nagai Y."/>
            <person name="Toyoda A."/>
            <person name="Suzuki Y."/>
            <person name="Arimoto A."/>
            <person name="Ishii H."/>
            <person name="Satoh N."/>
            <person name="Nishiyama T."/>
            <person name="Hasebe M."/>
            <person name="Maruyama T."/>
            <person name="Minagawa J."/>
            <person name="Obokata J."/>
            <person name="Shigenobu S."/>
        </authorList>
    </citation>
    <scope>NUCLEOTIDE SEQUENCE [LARGE SCALE GENOMIC DNA]</scope>
</reference>
<organism evidence="1 2">
    <name type="scientific">Plakobranchus ocellatus</name>
    <dbReference type="NCBI Taxonomy" id="259542"/>
    <lineage>
        <taxon>Eukaryota</taxon>
        <taxon>Metazoa</taxon>
        <taxon>Spiralia</taxon>
        <taxon>Lophotrochozoa</taxon>
        <taxon>Mollusca</taxon>
        <taxon>Gastropoda</taxon>
        <taxon>Heterobranchia</taxon>
        <taxon>Euthyneura</taxon>
        <taxon>Panpulmonata</taxon>
        <taxon>Sacoglossa</taxon>
        <taxon>Placobranchoidea</taxon>
        <taxon>Plakobranchidae</taxon>
        <taxon>Plakobranchus</taxon>
    </lineage>
</organism>
<protein>
    <submittedName>
        <fullName evidence="1">Uncharacterized protein</fullName>
    </submittedName>
</protein>
<dbReference type="Proteomes" id="UP000735302">
    <property type="component" value="Unassembled WGS sequence"/>
</dbReference>
<evidence type="ECO:0000313" key="1">
    <source>
        <dbReference type="EMBL" id="GFN78473.1"/>
    </source>
</evidence>
<keyword evidence="2" id="KW-1185">Reference proteome</keyword>
<comment type="caution">
    <text evidence="1">The sequence shown here is derived from an EMBL/GenBank/DDBJ whole genome shotgun (WGS) entry which is preliminary data.</text>
</comment>